<dbReference type="InParanoid" id="A0A1D3D3Z2"/>
<keyword evidence="3" id="KW-1185">Reference proteome</keyword>
<comment type="caution">
    <text evidence="2">The sequence shown here is derived from an EMBL/GenBank/DDBJ whole genome shotgun (WGS) entry which is preliminary data.</text>
</comment>
<name>A0A1D3D3Z2_9EIME</name>
<dbReference type="VEuPathDB" id="ToxoDB:cyc_08065"/>
<protein>
    <submittedName>
        <fullName evidence="2">Uncharacterized protein</fullName>
    </submittedName>
</protein>
<evidence type="ECO:0000256" key="1">
    <source>
        <dbReference type="SAM" id="MobiDB-lite"/>
    </source>
</evidence>
<organism evidence="2 3">
    <name type="scientific">Cyclospora cayetanensis</name>
    <dbReference type="NCBI Taxonomy" id="88456"/>
    <lineage>
        <taxon>Eukaryota</taxon>
        <taxon>Sar</taxon>
        <taxon>Alveolata</taxon>
        <taxon>Apicomplexa</taxon>
        <taxon>Conoidasida</taxon>
        <taxon>Coccidia</taxon>
        <taxon>Eucoccidiorida</taxon>
        <taxon>Eimeriorina</taxon>
        <taxon>Eimeriidae</taxon>
        <taxon>Cyclospora</taxon>
    </lineage>
</organism>
<dbReference type="AlphaFoldDB" id="A0A1D3D3Z2"/>
<accession>A0A1D3D3Z2</accession>
<proteinExistence type="predicted"/>
<evidence type="ECO:0000313" key="3">
    <source>
        <dbReference type="Proteomes" id="UP000095192"/>
    </source>
</evidence>
<reference evidence="2 3" key="1">
    <citation type="journal article" date="2016" name="BMC Genomics">
        <title>Comparative genomics reveals Cyclospora cayetanensis possesses coccidia-like metabolism and invasion components but unique surface antigens.</title>
        <authorList>
            <person name="Liu S."/>
            <person name="Wang L."/>
            <person name="Zheng H."/>
            <person name="Xu Z."/>
            <person name="Roellig D.M."/>
            <person name="Li N."/>
            <person name="Frace M.A."/>
            <person name="Tang K."/>
            <person name="Arrowood M.J."/>
            <person name="Moss D.M."/>
            <person name="Zhang L."/>
            <person name="Feng Y."/>
            <person name="Xiao L."/>
        </authorList>
    </citation>
    <scope>NUCLEOTIDE SEQUENCE [LARGE SCALE GENOMIC DNA]</scope>
    <source>
        <strain evidence="2 3">CHN_HEN01</strain>
    </source>
</reference>
<gene>
    <name evidence="2" type="ORF">cyc_08065</name>
</gene>
<feature type="compositionally biased region" description="Pro residues" evidence="1">
    <location>
        <begin position="130"/>
        <end position="139"/>
    </location>
</feature>
<evidence type="ECO:0000313" key="2">
    <source>
        <dbReference type="EMBL" id="OEH78188.1"/>
    </source>
</evidence>
<dbReference type="EMBL" id="JROU02000828">
    <property type="protein sequence ID" value="OEH78188.1"/>
    <property type="molecule type" value="Genomic_DNA"/>
</dbReference>
<sequence length="189" mass="19648">MHSALPRPLVSAQLLLRLNNLNGVATGAATAAAAAAAPANAATVRPKGLELLRLLLFLPSELLRSFFPGDFEAFLPCCRVSSPCAGVSAGLPSNGTSALTNANYEAMRLQMHKIAATEPDAAGGAKGPPAGGPFAPPSTPHVAQQKGGDAIPPRLRGGSEAAKEDTRRVQAFLFITLFESRYANLKTKY</sequence>
<dbReference type="Proteomes" id="UP000095192">
    <property type="component" value="Unassembled WGS sequence"/>
</dbReference>
<feature type="region of interest" description="Disordered" evidence="1">
    <location>
        <begin position="119"/>
        <end position="163"/>
    </location>
</feature>